<dbReference type="InterPro" id="IPR013761">
    <property type="entry name" value="SAM/pointed_sf"/>
</dbReference>
<evidence type="ECO:0000313" key="3">
    <source>
        <dbReference type="Proteomes" id="UP001195483"/>
    </source>
</evidence>
<protein>
    <recommendedName>
        <fullName evidence="1">SAM domain-containing protein</fullName>
    </recommendedName>
</protein>
<dbReference type="InterPro" id="IPR052281">
    <property type="entry name" value="GAREM"/>
</dbReference>
<feature type="domain" description="SAM" evidence="1">
    <location>
        <begin position="250"/>
        <end position="306"/>
    </location>
</feature>
<keyword evidence="3" id="KW-1185">Reference proteome</keyword>
<comment type="caution">
    <text evidence="2">The sequence shown here is derived from an EMBL/GenBank/DDBJ whole genome shotgun (WGS) entry which is preliminary data.</text>
</comment>
<evidence type="ECO:0000313" key="2">
    <source>
        <dbReference type="EMBL" id="KAK3577625.1"/>
    </source>
</evidence>
<gene>
    <name evidence="2" type="ORF">CHS0354_013691</name>
</gene>
<sequence length="313" mass="36204">MEFITHSTRYKISDFYQQFGKDLPKLVMVTDGYFGETKDTTFKAGQIIRFHTYSRQRRIKAVAKETDSSSETVYSIPLDHSNPMIICDEKRIGNEAWNPLLLTDIIENYELPLPVHLDETDKCEDSTSALIATITLRKGYDEIFLLGNTIEDGIRLYKTKSTFRRQQPLRGLRRRISKLFLSHGSLSMPEADTVLSFRPSTTQDDGLYGETNAGLRNYSTLHLTRRTVSCYNKYDDSELYLMCHGETIITVTDVSNLLKKLKLEQYVTQFQESGINGQILFTLNEKVLEEKYNFRKVDTLKLMFFIRTGHIPQ</sequence>
<accession>A0AAE0RQG7</accession>
<evidence type="ECO:0000259" key="1">
    <source>
        <dbReference type="Pfam" id="PF00536"/>
    </source>
</evidence>
<dbReference type="AlphaFoldDB" id="A0AAE0RQG7"/>
<dbReference type="Pfam" id="PF00536">
    <property type="entry name" value="SAM_1"/>
    <property type="match status" value="1"/>
</dbReference>
<proteinExistence type="predicted"/>
<dbReference type="PANTHER" id="PTHR14454">
    <property type="entry name" value="GRB2-ASSOCIATED AND REGULATOR OF MAPK PROTEIN FAMILY MEMBER"/>
    <property type="match status" value="1"/>
</dbReference>
<dbReference type="PANTHER" id="PTHR14454:SF11">
    <property type="entry name" value="SERRANO, ISOFORM F"/>
    <property type="match status" value="1"/>
</dbReference>
<dbReference type="Proteomes" id="UP001195483">
    <property type="component" value="Unassembled WGS sequence"/>
</dbReference>
<reference evidence="2" key="2">
    <citation type="journal article" date="2021" name="Genome Biol. Evol.">
        <title>Developing a high-quality reference genome for a parasitic bivalve with doubly uniparental inheritance (Bivalvia: Unionida).</title>
        <authorList>
            <person name="Smith C.H."/>
        </authorList>
    </citation>
    <scope>NUCLEOTIDE SEQUENCE</scope>
    <source>
        <strain evidence="2">CHS0354</strain>
        <tissue evidence="2">Mantle</tissue>
    </source>
</reference>
<dbReference type="EMBL" id="JAEAOA010000834">
    <property type="protein sequence ID" value="KAK3577625.1"/>
    <property type="molecule type" value="Genomic_DNA"/>
</dbReference>
<dbReference type="SUPFAM" id="SSF47769">
    <property type="entry name" value="SAM/Pointed domain"/>
    <property type="match status" value="1"/>
</dbReference>
<name>A0AAE0RQG7_9BIVA</name>
<organism evidence="2 3">
    <name type="scientific">Potamilus streckersoni</name>
    <dbReference type="NCBI Taxonomy" id="2493646"/>
    <lineage>
        <taxon>Eukaryota</taxon>
        <taxon>Metazoa</taxon>
        <taxon>Spiralia</taxon>
        <taxon>Lophotrochozoa</taxon>
        <taxon>Mollusca</taxon>
        <taxon>Bivalvia</taxon>
        <taxon>Autobranchia</taxon>
        <taxon>Heteroconchia</taxon>
        <taxon>Palaeoheterodonta</taxon>
        <taxon>Unionida</taxon>
        <taxon>Unionoidea</taxon>
        <taxon>Unionidae</taxon>
        <taxon>Ambleminae</taxon>
        <taxon>Lampsilini</taxon>
        <taxon>Potamilus</taxon>
    </lineage>
</organism>
<dbReference type="InterPro" id="IPR001660">
    <property type="entry name" value="SAM"/>
</dbReference>
<reference evidence="2" key="3">
    <citation type="submission" date="2023-05" db="EMBL/GenBank/DDBJ databases">
        <authorList>
            <person name="Smith C.H."/>
        </authorList>
    </citation>
    <scope>NUCLEOTIDE SEQUENCE</scope>
    <source>
        <strain evidence="2">CHS0354</strain>
        <tissue evidence="2">Mantle</tissue>
    </source>
</reference>
<dbReference type="Gene3D" id="1.10.150.50">
    <property type="entry name" value="Transcription Factor, Ets-1"/>
    <property type="match status" value="1"/>
</dbReference>
<reference evidence="2" key="1">
    <citation type="journal article" date="2021" name="Genome Biol. Evol.">
        <title>A High-Quality Reference Genome for a Parasitic Bivalve with Doubly Uniparental Inheritance (Bivalvia: Unionida).</title>
        <authorList>
            <person name="Smith C.H."/>
        </authorList>
    </citation>
    <scope>NUCLEOTIDE SEQUENCE</scope>
    <source>
        <strain evidence="2">CHS0354</strain>
    </source>
</reference>